<keyword evidence="5" id="KW-1185">Reference proteome</keyword>
<reference evidence="4 5" key="1">
    <citation type="submission" date="2019-04" db="EMBL/GenBank/DDBJ databases">
        <title>Cohnella sp. nov. isolated from preserved vegetables.</title>
        <authorList>
            <person name="Lin S.-Y."/>
            <person name="Hung M.-H."/>
            <person name="Young C.-C."/>
        </authorList>
    </citation>
    <scope>NUCLEOTIDE SEQUENCE [LARGE SCALE GENOMIC DNA]</scope>
    <source>
        <strain evidence="4 5">CC-MHH1044</strain>
    </source>
</reference>
<dbReference type="SUPFAM" id="SSF48208">
    <property type="entry name" value="Six-hairpin glycosidases"/>
    <property type="match status" value="1"/>
</dbReference>
<comment type="caution">
    <text evidence="4">The sequence shown here is derived from an EMBL/GenBank/DDBJ whole genome shotgun (WGS) entry which is preliminary data.</text>
</comment>
<dbReference type="InterPro" id="IPR008928">
    <property type="entry name" value="6-hairpin_glycosidase_sf"/>
</dbReference>
<dbReference type="InterPro" id="IPR052043">
    <property type="entry name" value="PolySaccharide_Degr_Enz"/>
</dbReference>
<dbReference type="InterPro" id="IPR012341">
    <property type="entry name" value="6hp_glycosidase-like_sf"/>
</dbReference>
<dbReference type="InterPro" id="IPR012854">
    <property type="entry name" value="Cu_amine_oxidase-like_N"/>
</dbReference>
<dbReference type="GO" id="GO:0016787">
    <property type="term" value="F:hydrolase activity"/>
    <property type="evidence" value="ECO:0007669"/>
    <property type="project" value="UniProtKB-KW"/>
</dbReference>
<evidence type="ECO:0000313" key="5">
    <source>
        <dbReference type="Proteomes" id="UP000310636"/>
    </source>
</evidence>
<dbReference type="AlphaFoldDB" id="A0A4S4BQ25"/>
<dbReference type="Pfam" id="PF07470">
    <property type="entry name" value="Glyco_hydro_88"/>
    <property type="match status" value="1"/>
</dbReference>
<dbReference type="Pfam" id="PF07833">
    <property type="entry name" value="Cu_amine_oxidN1"/>
    <property type="match status" value="1"/>
</dbReference>
<proteinExistence type="predicted"/>
<sequence length="700" mass="78041">MSRHLKSIVVLALGLSVLTPTAAAEQPPIEIYYNGERVVFPIDPVIKENALFVPMRKLFEVVGSEVHWNNSKKSVIASKENNIIELNIGQRQAFSQGNGYELDAAPFTSEGYTLVPMRFVSESLGVDVEWNPETRQAKLTPRPSILPSIHVNDYLDPDPVRDISGVSLHNLEDSSSVRVATVSNTKLAVLSEASPTQSYPNKSDFELNGELGKQAKALLQFDLSSFEGKKIRAAYLQLTNHKNLDTNAARTIYVQEVYKPWGIKANWLQTDNGNGSWGAPGANSDEDASVYRISQSSFRIVTWEPSWFIDVTSSVQAWNTSVRINNGFLLTSDRNLSIFNPFTSGFKPQLIIEYADSDTIEPLSYRSKLRTALEFLSTNYTHGSWSDTSSGIINSQINADKLGLGDEYLKVLISFFDNYVGEDSKLKGGAAKLDSYYNGSMGKALIYLYQRTGEPKYKIAIDRIRAMFSTLKQIDGIYIEQNTFQSELSYLGTDFLAAYGEAFGDAEATDIAINQTLNLYDKLVSSATNGIPFTLMIRTGDIIGYPKGVGWSRGIGWLYAGLGKLLAYDSIKAHAKYPEFVRRYQEISSLLVSYQDKSGLWRNLMQYESSPLETTGTSMIALGMVYGVNEGVLPKSYDYIVNAALNGLQSYTRTGAEMGNAYPSNQDLIYTYPYLTTSRSSFGFWMELITTRELYRDKLI</sequence>
<name>A0A4S4BQ25_9BACL</name>
<keyword evidence="2" id="KW-0732">Signal</keyword>
<gene>
    <name evidence="4" type="ORF">E6C55_24100</name>
</gene>
<evidence type="ECO:0000259" key="3">
    <source>
        <dbReference type="Pfam" id="PF07833"/>
    </source>
</evidence>
<protein>
    <submittedName>
        <fullName evidence="4">DNRLRE domain-containing protein</fullName>
    </submittedName>
</protein>
<feature type="chain" id="PRO_5038796969" evidence="2">
    <location>
        <begin position="23"/>
        <end position="700"/>
    </location>
</feature>
<dbReference type="SUPFAM" id="SSF55383">
    <property type="entry name" value="Copper amine oxidase, domain N"/>
    <property type="match status" value="1"/>
</dbReference>
<dbReference type="GO" id="GO:0005975">
    <property type="term" value="P:carbohydrate metabolic process"/>
    <property type="evidence" value="ECO:0007669"/>
    <property type="project" value="InterPro"/>
</dbReference>
<dbReference type="Gene3D" id="3.30.457.10">
    <property type="entry name" value="Copper amine oxidase-like, N-terminal domain"/>
    <property type="match status" value="1"/>
</dbReference>
<evidence type="ECO:0000256" key="2">
    <source>
        <dbReference type="SAM" id="SignalP"/>
    </source>
</evidence>
<feature type="signal peptide" evidence="2">
    <location>
        <begin position="1"/>
        <end position="22"/>
    </location>
</feature>
<organism evidence="4 5">
    <name type="scientific">Cohnella fermenti</name>
    <dbReference type="NCBI Taxonomy" id="2565925"/>
    <lineage>
        <taxon>Bacteria</taxon>
        <taxon>Bacillati</taxon>
        <taxon>Bacillota</taxon>
        <taxon>Bacilli</taxon>
        <taxon>Bacillales</taxon>
        <taxon>Paenibacillaceae</taxon>
        <taxon>Cohnella</taxon>
    </lineage>
</organism>
<dbReference type="OrthoDB" id="189537at2"/>
<dbReference type="EMBL" id="SSOB01000038">
    <property type="protein sequence ID" value="THF74698.1"/>
    <property type="molecule type" value="Genomic_DNA"/>
</dbReference>
<dbReference type="PANTHER" id="PTHR33886">
    <property type="entry name" value="UNSATURATED RHAMNOGALACTURONAN HYDROLASE (EUROFUNG)"/>
    <property type="match status" value="1"/>
</dbReference>
<dbReference type="Gene3D" id="1.50.10.10">
    <property type="match status" value="1"/>
</dbReference>
<evidence type="ECO:0000256" key="1">
    <source>
        <dbReference type="ARBA" id="ARBA00022801"/>
    </source>
</evidence>
<dbReference type="InterPro" id="IPR036582">
    <property type="entry name" value="Mao_N_sf"/>
</dbReference>
<keyword evidence="1" id="KW-0378">Hydrolase</keyword>
<accession>A0A4S4BQ25</accession>
<dbReference type="NCBIfam" id="NF033679">
    <property type="entry name" value="DNRLRE_dom"/>
    <property type="match status" value="1"/>
</dbReference>
<dbReference type="InterPro" id="IPR010905">
    <property type="entry name" value="Glyco_hydro_88"/>
</dbReference>
<dbReference type="PANTHER" id="PTHR33886:SF8">
    <property type="entry name" value="UNSATURATED RHAMNOGALACTURONAN HYDROLASE (EUROFUNG)"/>
    <property type="match status" value="1"/>
</dbReference>
<dbReference type="Proteomes" id="UP000310636">
    <property type="component" value="Unassembled WGS sequence"/>
</dbReference>
<feature type="domain" description="Copper amine oxidase-like N-terminal" evidence="3">
    <location>
        <begin position="33"/>
        <end position="137"/>
    </location>
</feature>
<evidence type="ECO:0000313" key="4">
    <source>
        <dbReference type="EMBL" id="THF74698.1"/>
    </source>
</evidence>
<dbReference type="RefSeq" id="WP_136372386.1">
    <property type="nucleotide sequence ID" value="NZ_SSOB01000038.1"/>
</dbReference>